<evidence type="ECO:0000313" key="2">
    <source>
        <dbReference type="EMBL" id="TWB69355.1"/>
    </source>
</evidence>
<dbReference type="Proteomes" id="UP000320516">
    <property type="component" value="Unassembled WGS sequence"/>
</dbReference>
<feature type="domain" description="Sulphotransferase Stf0" evidence="1">
    <location>
        <begin position="36"/>
        <end position="265"/>
    </location>
</feature>
<keyword evidence="2" id="KW-0808">Transferase</keyword>
<name>A0A560JE98_9PROT</name>
<proteinExistence type="predicted"/>
<sequence length="301" mass="34141">MVSELKLCEPYKAVFCDNSTINLETIMRLKKRYKLYIIFIIARSGSTWLTELAKNSNVLGVPQEWFNEGWIQTEDRALGCSPPKIVGLRDINTYAQWLARSSASPCRVVGVQLSYYQLLAMQQLARVPSSAFRDITFFYLRRKNIIAQGISLYKSASSGVFHSYQSTDHSDAYLSKVAYDPDRIKETIMGLLTCESGFEKHFSDHDMTPKRFFYEDLMANPLNVLNWMDRTITGVLHPRIRTLPATTVRRLSNAGSLAWEQQFQTEFPDFCREVDARRSSLDSGDVSGPLVAGHLPISLAG</sequence>
<protein>
    <submittedName>
        <fullName evidence="2">LPS sulfotransferase NodH</fullName>
    </submittedName>
</protein>
<comment type="caution">
    <text evidence="2">The sequence shown here is derived from an EMBL/GenBank/DDBJ whole genome shotgun (WGS) entry which is preliminary data.</text>
</comment>
<accession>A0A560JE98</accession>
<dbReference type="Gene3D" id="3.40.50.300">
    <property type="entry name" value="P-loop containing nucleotide triphosphate hydrolases"/>
    <property type="match status" value="1"/>
</dbReference>
<dbReference type="SUPFAM" id="SSF52540">
    <property type="entry name" value="P-loop containing nucleoside triphosphate hydrolases"/>
    <property type="match status" value="1"/>
</dbReference>
<reference evidence="2 3" key="1">
    <citation type="submission" date="2019-06" db="EMBL/GenBank/DDBJ databases">
        <title>Genomic Encyclopedia of Type Strains, Phase IV (KMG-V): Genome sequencing to study the core and pangenomes of soil and plant-associated prokaryotes.</title>
        <authorList>
            <person name="Whitman W."/>
        </authorList>
    </citation>
    <scope>NUCLEOTIDE SEQUENCE [LARGE SCALE GENOMIC DNA]</scope>
    <source>
        <strain evidence="2 3">BR 12005</strain>
    </source>
</reference>
<dbReference type="GO" id="GO:0016740">
    <property type="term" value="F:transferase activity"/>
    <property type="evidence" value="ECO:0007669"/>
    <property type="project" value="UniProtKB-KW"/>
</dbReference>
<organism evidence="2 3">
    <name type="scientific">Nitrospirillum amazonense</name>
    <dbReference type="NCBI Taxonomy" id="28077"/>
    <lineage>
        <taxon>Bacteria</taxon>
        <taxon>Pseudomonadati</taxon>
        <taxon>Pseudomonadota</taxon>
        <taxon>Alphaproteobacteria</taxon>
        <taxon>Rhodospirillales</taxon>
        <taxon>Azospirillaceae</taxon>
        <taxon>Nitrospirillum</taxon>
    </lineage>
</organism>
<dbReference type="EMBL" id="VITV01000009">
    <property type="protein sequence ID" value="TWB69355.1"/>
    <property type="molecule type" value="Genomic_DNA"/>
</dbReference>
<dbReference type="InterPro" id="IPR027417">
    <property type="entry name" value="P-loop_NTPase"/>
</dbReference>
<evidence type="ECO:0000313" key="3">
    <source>
        <dbReference type="Proteomes" id="UP000320516"/>
    </source>
</evidence>
<dbReference type="AlphaFoldDB" id="A0A560JE98"/>
<gene>
    <name evidence="2" type="ORF">FBZ87_109196</name>
</gene>
<dbReference type="InterPro" id="IPR024628">
    <property type="entry name" value="Sulfotransferase_Stf0_dom"/>
</dbReference>
<dbReference type="Pfam" id="PF09037">
    <property type="entry name" value="Sulphotransf"/>
    <property type="match status" value="1"/>
</dbReference>
<evidence type="ECO:0000259" key="1">
    <source>
        <dbReference type="Pfam" id="PF09037"/>
    </source>
</evidence>
<dbReference type="RefSeq" id="WP_145612917.1">
    <property type="nucleotide sequence ID" value="NZ_VITV01000009.1"/>
</dbReference>